<dbReference type="SUPFAM" id="SSF58104">
    <property type="entry name" value="Methyl-accepting chemotaxis protein (MCP) signaling domain"/>
    <property type="match status" value="1"/>
</dbReference>
<dbReference type="PROSITE" id="PS50885">
    <property type="entry name" value="HAMP"/>
    <property type="match status" value="1"/>
</dbReference>
<evidence type="ECO:0000256" key="11">
    <source>
        <dbReference type="SAM" id="Phobius"/>
    </source>
</evidence>
<evidence type="ECO:0000256" key="9">
    <source>
        <dbReference type="PROSITE-ProRule" id="PRU00284"/>
    </source>
</evidence>
<dbReference type="CDD" id="cd12913">
    <property type="entry name" value="PDC1_MCP_like"/>
    <property type="match status" value="1"/>
</dbReference>
<accession>D1B4C6</accession>
<dbReference type="STRING" id="525898.Sdel_1931"/>
<dbReference type="Pfam" id="PF00015">
    <property type="entry name" value="MCPsignal"/>
    <property type="match status" value="1"/>
</dbReference>
<dbReference type="PROSITE" id="PS50111">
    <property type="entry name" value="CHEMOTAXIS_TRANSDUC_2"/>
    <property type="match status" value="1"/>
</dbReference>
<dbReference type="eggNOG" id="COG0840">
    <property type="taxonomic scope" value="Bacteria"/>
</dbReference>
<evidence type="ECO:0000256" key="4">
    <source>
        <dbReference type="ARBA" id="ARBA00022692"/>
    </source>
</evidence>
<protein>
    <submittedName>
        <fullName evidence="14">Chemotaxis sensory transducer</fullName>
    </submittedName>
</protein>
<keyword evidence="10" id="KW-0175">Coiled coil</keyword>
<dbReference type="HOGENOM" id="CLU_000445_107_19_7"/>
<evidence type="ECO:0000256" key="5">
    <source>
        <dbReference type="ARBA" id="ARBA00022989"/>
    </source>
</evidence>
<dbReference type="GO" id="GO:0007165">
    <property type="term" value="P:signal transduction"/>
    <property type="evidence" value="ECO:0007669"/>
    <property type="project" value="UniProtKB-KW"/>
</dbReference>
<evidence type="ECO:0000256" key="7">
    <source>
        <dbReference type="ARBA" id="ARBA00023224"/>
    </source>
</evidence>
<evidence type="ECO:0000256" key="10">
    <source>
        <dbReference type="SAM" id="Coils"/>
    </source>
</evidence>
<dbReference type="InterPro" id="IPR004089">
    <property type="entry name" value="MCPsignal_dom"/>
</dbReference>
<dbReference type="RefSeq" id="WP_012857694.1">
    <property type="nucleotide sequence ID" value="NC_013512.1"/>
</dbReference>
<feature type="domain" description="Methyl-accepting transducer" evidence="12">
    <location>
        <begin position="349"/>
        <end position="606"/>
    </location>
</feature>
<organism evidence="14 15">
    <name type="scientific">Sulfurospirillum deleyianum (strain ATCC 51133 / DSM 6946 / 5175)</name>
    <dbReference type="NCBI Taxonomy" id="525898"/>
    <lineage>
        <taxon>Bacteria</taxon>
        <taxon>Pseudomonadati</taxon>
        <taxon>Campylobacterota</taxon>
        <taxon>Epsilonproteobacteria</taxon>
        <taxon>Campylobacterales</taxon>
        <taxon>Sulfurospirillaceae</taxon>
        <taxon>Sulfurospirillum</taxon>
    </lineage>
</organism>
<dbReference type="Gene3D" id="1.10.287.950">
    <property type="entry name" value="Methyl-accepting chemotaxis protein"/>
    <property type="match status" value="1"/>
</dbReference>
<dbReference type="Proteomes" id="UP000002222">
    <property type="component" value="Chromosome"/>
</dbReference>
<dbReference type="Pfam" id="PF00672">
    <property type="entry name" value="HAMP"/>
    <property type="match status" value="1"/>
</dbReference>
<dbReference type="CDD" id="cd12912">
    <property type="entry name" value="PDC2_MCP_like"/>
    <property type="match status" value="1"/>
</dbReference>
<dbReference type="EMBL" id="CP001816">
    <property type="protein sequence ID" value="ACZ12946.1"/>
    <property type="molecule type" value="Genomic_DNA"/>
</dbReference>
<evidence type="ECO:0000256" key="1">
    <source>
        <dbReference type="ARBA" id="ARBA00004651"/>
    </source>
</evidence>
<keyword evidence="2" id="KW-1003">Cell membrane</keyword>
<keyword evidence="3" id="KW-0145">Chemotaxis</keyword>
<evidence type="ECO:0000313" key="15">
    <source>
        <dbReference type="Proteomes" id="UP000002222"/>
    </source>
</evidence>
<proteinExistence type="inferred from homology"/>
<evidence type="ECO:0000259" key="12">
    <source>
        <dbReference type="PROSITE" id="PS50111"/>
    </source>
</evidence>
<dbReference type="Gene3D" id="3.30.450.20">
    <property type="entry name" value="PAS domain"/>
    <property type="match status" value="2"/>
</dbReference>
<dbReference type="PANTHER" id="PTHR32089:SF114">
    <property type="entry name" value="METHYL-ACCEPTING CHEMOTAXIS PROTEIN MCPB"/>
    <property type="match status" value="1"/>
</dbReference>
<reference evidence="14 15" key="2">
    <citation type="journal article" date="2010" name="Stand. Genomic Sci.">
        <title>Complete genome sequence of Sulfurospirillum deleyianum type strain (5175).</title>
        <authorList>
            <person name="Sikorski J."/>
            <person name="Lapidus A."/>
            <person name="Copeland A."/>
            <person name="Glavina Del Rio T."/>
            <person name="Nolan M."/>
            <person name="Lucas S."/>
            <person name="Chen F."/>
            <person name="Tice H."/>
            <person name="Cheng J.F."/>
            <person name="Saunders E."/>
            <person name="Bruce D."/>
            <person name="Goodwin L."/>
            <person name="Pitluck S."/>
            <person name="Ovchinnikova G."/>
            <person name="Pati A."/>
            <person name="Ivanova N."/>
            <person name="Mavromatis K."/>
            <person name="Chen A."/>
            <person name="Palaniappan K."/>
            <person name="Chain P."/>
            <person name="Land M."/>
            <person name="Hauser L."/>
            <person name="Chang Y.J."/>
            <person name="Jeffries C.D."/>
            <person name="Brettin T."/>
            <person name="Detter J.C."/>
            <person name="Han C."/>
            <person name="Rohde M."/>
            <person name="Lang E."/>
            <person name="Spring S."/>
            <person name="Goker M."/>
            <person name="Bristow J."/>
            <person name="Eisen J.A."/>
            <person name="Markowitz V."/>
            <person name="Hugenholtz P."/>
            <person name="Kyrpides N.C."/>
            <person name="Klenk H.P."/>
        </authorList>
    </citation>
    <scope>NUCLEOTIDE SEQUENCE [LARGE SCALE GENOMIC DNA]</scope>
    <source>
        <strain evidence="15">ATCC 51133 / DSM 6946 / 5175</strain>
    </source>
</reference>
<keyword evidence="5 11" id="KW-1133">Transmembrane helix</keyword>
<dbReference type="AlphaFoldDB" id="D1B4C6"/>
<reference evidence="15" key="1">
    <citation type="submission" date="2009-11" db="EMBL/GenBank/DDBJ databases">
        <title>The complete genome of Sulfurospirillum deleyianum DSM 6946.</title>
        <authorList>
            <consortium name="US DOE Joint Genome Institute (JGI-PGF)"/>
            <person name="Lucas S."/>
            <person name="Copeland A."/>
            <person name="Lapidus A."/>
            <person name="Glavina del Rio T."/>
            <person name="Dalin E."/>
            <person name="Tice H."/>
            <person name="Bruce D."/>
            <person name="Goodwin L."/>
            <person name="Pitluck S."/>
            <person name="Kyrpides N."/>
            <person name="Mavromatis K."/>
            <person name="Ivanova N."/>
            <person name="Ovchinnikova G."/>
            <person name="Munk A.C."/>
            <person name="Lu M."/>
            <person name="Brettin T."/>
            <person name="Detter J.C."/>
            <person name="Han C."/>
            <person name="Tapia R."/>
            <person name="Larimer F."/>
            <person name="Land M."/>
            <person name="Hauser L."/>
            <person name="Markowitz V."/>
            <person name="Cheng J.F."/>
            <person name="Hugenholtz P."/>
            <person name="Woyke T."/>
            <person name="Wu D."/>
            <person name="Aumann P."/>
            <person name="Schneider S."/>
            <person name="Lang E."/>
            <person name="Spring S."/>
            <person name="Klenk H.P."/>
            <person name="Eisen J.A."/>
        </authorList>
    </citation>
    <scope>NUCLEOTIDE SEQUENCE [LARGE SCALE GENOMIC DNA]</scope>
    <source>
        <strain evidence="15">ATCC 51133 / DSM 6946 / 5175</strain>
    </source>
</reference>
<comment type="similarity">
    <text evidence="8">Belongs to the methyl-accepting chemotaxis (MCP) protein family.</text>
</comment>
<dbReference type="KEGG" id="sdl:Sdel_1931"/>
<dbReference type="PANTHER" id="PTHR32089">
    <property type="entry name" value="METHYL-ACCEPTING CHEMOTAXIS PROTEIN MCPB"/>
    <property type="match status" value="1"/>
</dbReference>
<dbReference type="OrthoDB" id="9781638at2"/>
<evidence type="ECO:0000256" key="3">
    <source>
        <dbReference type="ARBA" id="ARBA00022500"/>
    </source>
</evidence>
<evidence type="ECO:0000313" key="14">
    <source>
        <dbReference type="EMBL" id="ACZ12946.1"/>
    </source>
</evidence>
<dbReference type="SMART" id="SM00304">
    <property type="entry name" value="HAMP"/>
    <property type="match status" value="1"/>
</dbReference>
<feature type="transmembrane region" description="Helical" evidence="11">
    <location>
        <begin position="270"/>
        <end position="289"/>
    </location>
</feature>
<dbReference type="InterPro" id="IPR033479">
    <property type="entry name" value="dCache_1"/>
</dbReference>
<keyword evidence="6 11" id="KW-0472">Membrane</keyword>
<evidence type="ECO:0000256" key="8">
    <source>
        <dbReference type="ARBA" id="ARBA00029447"/>
    </source>
</evidence>
<dbReference type="InterPro" id="IPR003660">
    <property type="entry name" value="HAMP_dom"/>
</dbReference>
<gene>
    <name evidence="14" type="ordered locus">Sdel_1931</name>
</gene>
<name>D1B4C6_SULD5</name>
<feature type="coiled-coil region" evidence="10">
    <location>
        <begin position="399"/>
        <end position="433"/>
    </location>
</feature>
<evidence type="ECO:0000256" key="6">
    <source>
        <dbReference type="ARBA" id="ARBA00023136"/>
    </source>
</evidence>
<comment type="subcellular location">
    <subcellularLocation>
        <location evidence="1">Cell membrane</location>
        <topology evidence="1">Multi-pass membrane protein</topology>
    </subcellularLocation>
</comment>
<dbReference type="Pfam" id="PF02743">
    <property type="entry name" value="dCache_1"/>
    <property type="match status" value="1"/>
</dbReference>
<dbReference type="GO" id="GO:0005886">
    <property type="term" value="C:plasma membrane"/>
    <property type="evidence" value="ECO:0007669"/>
    <property type="project" value="UniProtKB-SubCell"/>
</dbReference>
<dbReference type="SMART" id="SM00283">
    <property type="entry name" value="MA"/>
    <property type="match status" value="1"/>
</dbReference>
<keyword evidence="15" id="KW-1185">Reference proteome</keyword>
<keyword evidence="4 11" id="KW-0812">Transmembrane</keyword>
<dbReference type="CDD" id="cd06225">
    <property type="entry name" value="HAMP"/>
    <property type="match status" value="1"/>
</dbReference>
<keyword evidence="7 9" id="KW-0807">Transducer</keyword>
<dbReference type="GO" id="GO:0006935">
    <property type="term" value="P:chemotaxis"/>
    <property type="evidence" value="ECO:0007669"/>
    <property type="project" value="UniProtKB-KW"/>
</dbReference>
<feature type="domain" description="HAMP" evidence="13">
    <location>
        <begin position="290"/>
        <end position="344"/>
    </location>
</feature>
<evidence type="ECO:0000256" key="2">
    <source>
        <dbReference type="ARBA" id="ARBA00022475"/>
    </source>
</evidence>
<sequence length="621" mass="68135" precursor="true">MNFKTKVTLIISLLICISLMAFGVVSYVDTKKNSITQVEATLKMASRSLTDYIDLWVASKKKNLSSSARMLSNIETMSEAEIKAILKETTQASESRDTFVGIESSGIMIYGSNTTPKAGFDPRKRPWYIMGKTTGKAGMTDIYKGTADPIDLVAVMAPIVKDGKIIGVIASSFELTHIVKAVSDINFNGGYGMLLDAKKTVVAHPDPARLGKESVLASQLKGDAEGIIEYHLGSDKLFAYKASEETNWTPGIVFEKERAYAFLDAQVKELFFIGILMLVVSVGIMIFLIKMLLQPLDQLNNVVKDLSSSEGDLRQRLKASSHDEFGQVSGNINRFIEKLHEIVKKSKEISNENASISEELSRTASEVVRNVDAEARIVSKTKESGIALTHAIENSVTKATQSQEALRQTQQDINQVKNQAEHLERTMQETAVKEQSLAERLNTVSHNANEVKEILNIIRDIADQTNLLALNAAIEAARAGEHGRGFAVVADEVRKLAERTQKSLVEIDATINVVVQSIMDANTDISHNAAEVNTLASISIELQNGMNAIDTTIQKTIENAHATVNNFVHTATQIKGMVEEIEKINVISKENVTSIDNVSQASEHLHAMTENLNNELGKFKS</sequence>
<evidence type="ECO:0000259" key="13">
    <source>
        <dbReference type="PROSITE" id="PS50885"/>
    </source>
</evidence>